<reference evidence="2 3" key="1">
    <citation type="submission" date="2020-06" db="EMBL/GenBank/DDBJ databases">
        <authorList>
            <person name="Li R."/>
            <person name="Bekaert M."/>
        </authorList>
    </citation>
    <scope>NUCLEOTIDE SEQUENCE [LARGE SCALE GENOMIC DNA]</scope>
    <source>
        <strain evidence="3">wild</strain>
    </source>
</reference>
<evidence type="ECO:0000313" key="2">
    <source>
        <dbReference type="EMBL" id="CAC5361016.1"/>
    </source>
</evidence>
<evidence type="ECO:0000313" key="3">
    <source>
        <dbReference type="Proteomes" id="UP000507470"/>
    </source>
</evidence>
<organism evidence="2 3">
    <name type="scientific">Mytilus coruscus</name>
    <name type="common">Sea mussel</name>
    <dbReference type="NCBI Taxonomy" id="42192"/>
    <lineage>
        <taxon>Eukaryota</taxon>
        <taxon>Metazoa</taxon>
        <taxon>Spiralia</taxon>
        <taxon>Lophotrochozoa</taxon>
        <taxon>Mollusca</taxon>
        <taxon>Bivalvia</taxon>
        <taxon>Autobranchia</taxon>
        <taxon>Pteriomorphia</taxon>
        <taxon>Mytilida</taxon>
        <taxon>Mytiloidea</taxon>
        <taxon>Mytilidae</taxon>
        <taxon>Mytilinae</taxon>
        <taxon>Mytilus</taxon>
    </lineage>
</organism>
<keyword evidence="3" id="KW-1185">Reference proteome</keyword>
<accession>A0A6J8A2Y6</accession>
<dbReference type="AlphaFoldDB" id="A0A6J8A2Y6"/>
<dbReference type="OrthoDB" id="6074275at2759"/>
<gene>
    <name evidence="2" type="ORF">MCOR_3299</name>
</gene>
<protein>
    <recommendedName>
        <fullName evidence="4">DUF19 domain-containing protein</fullName>
    </recommendedName>
</protein>
<feature type="chain" id="PRO_5026786360" description="DUF19 domain-containing protein" evidence="1">
    <location>
        <begin position="22"/>
        <end position="213"/>
    </location>
</feature>
<dbReference type="EMBL" id="CACVKT020000575">
    <property type="protein sequence ID" value="CAC5361016.1"/>
    <property type="molecule type" value="Genomic_DNA"/>
</dbReference>
<feature type="signal peptide" evidence="1">
    <location>
        <begin position="1"/>
        <end position="21"/>
    </location>
</feature>
<evidence type="ECO:0008006" key="4">
    <source>
        <dbReference type="Google" id="ProtNLM"/>
    </source>
</evidence>
<evidence type="ECO:0000256" key="1">
    <source>
        <dbReference type="SAM" id="SignalP"/>
    </source>
</evidence>
<sequence length="213" mass="24100">MQFFSTNVVILFVSFFSVTRSTYCDGLTHCMIKLGAHVKEAVIDVKKLDKENLEKFYTTVCRDIDDLVRCYNPQNIPGCSAFQSFVQFVPSKHALRKQFIELCSEIEEMVLAAECYNQKGVKEGLEQCFIAMMSDFHLSESDPEYKGTQCSAVSEFNSCTLQLITGKCKTETINFVTTTSGNHFNAICSASMKLSNNFFLSLLFILLRIFSIL</sequence>
<dbReference type="Proteomes" id="UP000507470">
    <property type="component" value="Unassembled WGS sequence"/>
</dbReference>
<name>A0A6J8A2Y6_MYTCO</name>
<keyword evidence="1" id="KW-0732">Signal</keyword>
<proteinExistence type="predicted"/>